<dbReference type="CDD" id="cd04301">
    <property type="entry name" value="NAT_SF"/>
    <property type="match status" value="1"/>
</dbReference>
<dbReference type="PANTHER" id="PTHR43877">
    <property type="entry name" value="AMINOALKYLPHOSPHONATE N-ACETYLTRANSFERASE-RELATED-RELATED"/>
    <property type="match status" value="1"/>
</dbReference>
<reference evidence="4" key="1">
    <citation type="journal article" date="2020" name="mSystems">
        <title>Genome- and Community-Level Interaction Insights into Carbon Utilization and Element Cycling Functions of Hydrothermarchaeota in Hydrothermal Sediment.</title>
        <authorList>
            <person name="Zhou Z."/>
            <person name="Liu Y."/>
            <person name="Xu W."/>
            <person name="Pan J."/>
            <person name="Luo Z.H."/>
            <person name="Li M."/>
        </authorList>
    </citation>
    <scope>NUCLEOTIDE SEQUENCE [LARGE SCALE GENOMIC DNA]</scope>
    <source>
        <strain evidence="4">SpSt-143</strain>
    </source>
</reference>
<dbReference type="EMBL" id="DSGB01000003">
    <property type="protein sequence ID" value="HER95488.1"/>
    <property type="molecule type" value="Genomic_DNA"/>
</dbReference>
<sequence length="149" mass="17122">MDEQFRIHPVQSEAEMAQAWAIREVVFIQEQHCPPEEERDGLDEVSRHVLGWVGDVPVATARWRVVPFQERLVAKLERFAVLPAYRGRGYGKALVAYVVADARRAGFTTFLLHAQAHLESFYEQLGFHATGYRFMEAGIPHVQMIRQET</sequence>
<dbReference type="AlphaFoldDB" id="A0A7V2AZG5"/>
<keyword evidence="2" id="KW-0012">Acyltransferase</keyword>
<dbReference type="GO" id="GO:0016747">
    <property type="term" value="F:acyltransferase activity, transferring groups other than amino-acyl groups"/>
    <property type="evidence" value="ECO:0007669"/>
    <property type="project" value="InterPro"/>
</dbReference>
<proteinExistence type="predicted"/>
<gene>
    <name evidence="4" type="ORF">ENO59_03080</name>
</gene>
<dbReference type="PROSITE" id="PS51186">
    <property type="entry name" value="GNAT"/>
    <property type="match status" value="1"/>
</dbReference>
<evidence type="ECO:0000259" key="3">
    <source>
        <dbReference type="PROSITE" id="PS51186"/>
    </source>
</evidence>
<evidence type="ECO:0000256" key="1">
    <source>
        <dbReference type="ARBA" id="ARBA00022679"/>
    </source>
</evidence>
<dbReference type="InterPro" id="IPR000182">
    <property type="entry name" value="GNAT_dom"/>
</dbReference>
<feature type="domain" description="N-acetyltransferase" evidence="3">
    <location>
        <begin position="5"/>
        <end position="149"/>
    </location>
</feature>
<keyword evidence="1 4" id="KW-0808">Transferase</keyword>
<name>A0A7V2AZG5_RHOMR</name>
<comment type="caution">
    <text evidence="4">The sequence shown here is derived from an EMBL/GenBank/DDBJ whole genome shotgun (WGS) entry which is preliminary data.</text>
</comment>
<protein>
    <submittedName>
        <fullName evidence="4">GNAT family N-acetyltransferase</fullName>
    </submittedName>
</protein>
<evidence type="ECO:0000256" key="2">
    <source>
        <dbReference type="ARBA" id="ARBA00023315"/>
    </source>
</evidence>
<dbReference type="InterPro" id="IPR050832">
    <property type="entry name" value="Bact_Acetyltransf"/>
</dbReference>
<dbReference type="SUPFAM" id="SSF55729">
    <property type="entry name" value="Acyl-CoA N-acyltransferases (Nat)"/>
    <property type="match status" value="1"/>
</dbReference>
<evidence type="ECO:0000313" key="4">
    <source>
        <dbReference type="EMBL" id="HER95488.1"/>
    </source>
</evidence>
<dbReference type="InterPro" id="IPR016181">
    <property type="entry name" value="Acyl_CoA_acyltransferase"/>
</dbReference>
<organism evidence="4">
    <name type="scientific">Rhodothermus marinus</name>
    <name type="common">Rhodothermus obamensis</name>
    <dbReference type="NCBI Taxonomy" id="29549"/>
    <lineage>
        <taxon>Bacteria</taxon>
        <taxon>Pseudomonadati</taxon>
        <taxon>Rhodothermota</taxon>
        <taxon>Rhodothermia</taxon>
        <taxon>Rhodothermales</taxon>
        <taxon>Rhodothermaceae</taxon>
        <taxon>Rhodothermus</taxon>
    </lineage>
</organism>
<dbReference type="Pfam" id="PF13673">
    <property type="entry name" value="Acetyltransf_10"/>
    <property type="match status" value="1"/>
</dbReference>
<accession>A0A7V2AZG5</accession>
<dbReference type="Gene3D" id="3.40.630.30">
    <property type="match status" value="1"/>
</dbReference>